<name>A0A8K0R4M3_9PLEO</name>
<dbReference type="PANTHER" id="PTHR45615:SF40">
    <property type="entry name" value="MYOSIN HEAVY CHAIN, NON-MUSCLE"/>
    <property type="match status" value="1"/>
</dbReference>
<dbReference type="AlphaFoldDB" id="A0A8K0R4M3"/>
<dbReference type="GO" id="GO:0005737">
    <property type="term" value="C:cytoplasm"/>
    <property type="evidence" value="ECO:0007669"/>
    <property type="project" value="TreeGrafter"/>
</dbReference>
<protein>
    <submittedName>
        <fullName evidence="3">Uncharacterized protein</fullName>
    </submittedName>
</protein>
<sequence length="738" mass="84790">MARLEQKRLEREKVRQERREKERLEEERLQEEKAEQLRLENERLEQERIEQERAEHERAEQQRLEQERLEKERLDAQEREEARIAEEQLAKQRAEEELREQQRLKDEAEVVRKNELRAEADRAAEQELLHESQSGPATASAEPAPLSTPPPEGHAKATAAMDAPVHRLPTPAASVARSNSPRSVTTESSKAKAPASGPLPRAVGAPRSEDVDHIAHSRRTTGSPAMPAPKPQAVSQLIEESRPPAPSPPVGRARPRHAPAFDSEDESDSALIRTRRYRGGEDFSRDGPSGSMYPPQPTHHRSVFASRVPAESPYSEPPPPQPPGYHPGYYPPAAPPNYQHHNYRVSQPSYPPPNSYGAPPHSSSTPYEPWNYPPGYRHDSPPQRHDALVNRDYPSALGPLGDDPGDVFSRIAQAIPDLHVLLARYKETHGQLSVREELLRRSAIEQEEKLRVKDDEIAELKERNRSLDHRYSSEASRLRQQISDLEEQARELQEQRLRADKLERDTARLDGEMKSLESKYRELQEEKARAEQEYEEWKSSYTTRNDAEKIALAIQFDKRLKEASVLAETQRQEMVATHLREKDELKAEHQKEMLERQASYDRLCDKLESAQKDWLEEREDRIKAQQDERESHRRALDEQRDLLEAQYRKSKDESDRAWIELHADASSKADEEKARADQLVKEKEDLLKKHNALRAESEKEKGIIKSVATNLEAEKARLEKLMECYGDIAEIKSKGDTY</sequence>
<dbReference type="GO" id="GO:0000146">
    <property type="term" value="F:microfilament motor activity"/>
    <property type="evidence" value="ECO:0007669"/>
    <property type="project" value="TreeGrafter"/>
</dbReference>
<dbReference type="GO" id="GO:0032982">
    <property type="term" value="C:myosin filament"/>
    <property type="evidence" value="ECO:0007669"/>
    <property type="project" value="TreeGrafter"/>
</dbReference>
<dbReference type="OrthoDB" id="6365728at2759"/>
<dbReference type="Proteomes" id="UP000813461">
    <property type="component" value="Unassembled WGS sequence"/>
</dbReference>
<accession>A0A8K0R4M3</accession>
<evidence type="ECO:0000313" key="3">
    <source>
        <dbReference type="EMBL" id="KAH7086885.1"/>
    </source>
</evidence>
<feature type="region of interest" description="Disordered" evidence="2">
    <location>
        <begin position="1"/>
        <end position="401"/>
    </location>
</feature>
<dbReference type="GO" id="GO:0016460">
    <property type="term" value="C:myosin II complex"/>
    <property type="evidence" value="ECO:0007669"/>
    <property type="project" value="TreeGrafter"/>
</dbReference>
<gene>
    <name evidence="3" type="ORF">FB567DRAFT_53927</name>
</gene>
<dbReference type="PANTHER" id="PTHR45615">
    <property type="entry name" value="MYOSIN HEAVY CHAIN, NON-MUSCLE"/>
    <property type="match status" value="1"/>
</dbReference>
<organism evidence="3 4">
    <name type="scientific">Paraphoma chrysanthemicola</name>
    <dbReference type="NCBI Taxonomy" id="798071"/>
    <lineage>
        <taxon>Eukaryota</taxon>
        <taxon>Fungi</taxon>
        <taxon>Dikarya</taxon>
        <taxon>Ascomycota</taxon>
        <taxon>Pezizomycotina</taxon>
        <taxon>Dothideomycetes</taxon>
        <taxon>Pleosporomycetidae</taxon>
        <taxon>Pleosporales</taxon>
        <taxon>Pleosporineae</taxon>
        <taxon>Phaeosphaeriaceae</taxon>
        <taxon>Paraphoma</taxon>
    </lineage>
</organism>
<evidence type="ECO:0000313" key="4">
    <source>
        <dbReference type="Proteomes" id="UP000813461"/>
    </source>
</evidence>
<keyword evidence="4" id="KW-1185">Reference proteome</keyword>
<comment type="caution">
    <text evidence="3">The sequence shown here is derived from an EMBL/GenBank/DDBJ whole genome shotgun (WGS) entry which is preliminary data.</text>
</comment>
<dbReference type="EMBL" id="JAGMVJ010000010">
    <property type="protein sequence ID" value="KAH7086885.1"/>
    <property type="molecule type" value="Genomic_DNA"/>
</dbReference>
<feature type="coiled-coil region" evidence="1">
    <location>
        <begin position="575"/>
        <end position="700"/>
    </location>
</feature>
<feature type="compositionally biased region" description="Pro residues" evidence="2">
    <location>
        <begin position="315"/>
        <end position="335"/>
    </location>
</feature>
<feature type="coiled-coil region" evidence="1">
    <location>
        <begin position="443"/>
        <end position="540"/>
    </location>
</feature>
<proteinExistence type="predicted"/>
<evidence type="ECO:0000256" key="2">
    <source>
        <dbReference type="SAM" id="MobiDB-lite"/>
    </source>
</evidence>
<feature type="compositionally biased region" description="Basic and acidic residues" evidence="2">
    <location>
        <begin position="1"/>
        <end position="130"/>
    </location>
</feature>
<reference evidence="3" key="1">
    <citation type="journal article" date="2021" name="Nat. Commun.">
        <title>Genetic determinants of endophytism in the Arabidopsis root mycobiome.</title>
        <authorList>
            <person name="Mesny F."/>
            <person name="Miyauchi S."/>
            <person name="Thiergart T."/>
            <person name="Pickel B."/>
            <person name="Atanasova L."/>
            <person name="Karlsson M."/>
            <person name="Huettel B."/>
            <person name="Barry K.W."/>
            <person name="Haridas S."/>
            <person name="Chen C."/>
            <person name="Bauer D."/>
            <person name="Andreopoulos W."/>
            <person name="Pangilinan J."/>
            <person name="LaButti K."/>
            <person name="Riley R."/>
            <person name="Lipzen A."/>
            <person name="Clum A."/>
            <person name="Drula E."/>
            <person name="Henrissat B."/>
            <person name="Kohler A."/>
            <person name="Grigoriev I.V."/>
            <person name="Martin F.M."/>
            <person name="Hacquard S."/>
        </authorList>
    </citation>
    <scope>NUCLEOTIDE SEQUENCE</scope>
    <source>
        <strain evidence="3">MPI-SDFR-AT-0120</strain>
    </source>
</reference>
<feature type="compositionally biased region" description="Basic and acidic residues" evidence="2">
    <location>
        <begin position="376"/>
        <end position="389"/>
    </location>
</feature>
<dbReference type="GO" id="GO:0051015">
    <property type="term" value="F:actin filament binding"/>
    <property type="evidence" value="ECO:0007669"/>
    <property type="project" value="TreeGrafter"/>
</dbReference>
<evidence type="ECO:0000256" key="1">
    <source>
        <dbReference type="SAM" id="Coils"/>
    </source>
</evidence>
<keyword evidence="1" id="KW-0175">Coiled coil</keyword>
<feature type="compositionally biased region" description="Polar residues" evidence="2">
    <location>
        <begin position="176"/>
        <end position="188"/>
    </location>
</feature>